<dbReference type="EMBL" id="CP011975">
    <property type="protein sequence ID" value="AKP34523.1"/>
    <property type="molecule type" value="Genomic_DNA"/>
</dbReference>
<protein>
    <recommendedName>
        <fullName evidence="3 6">Recombination-associated protein RdgC</fullName>
    </recommendedName>
</protein>
<evidence type="ECO:0000313" key="7">
    <source>
        <dbReference type="EMBL" id="AKP34523.1"/>
    </source>
</evidence>
<organism evidence="7 8">
    <name type="scientific">Yersinia aleksiciae</name>
    <dbReference type="NCBI Taxonomy" id="263819"/>
    <lineage>
        <taxon>Bacteria</taxon>
        <taxon>Pseudomonadati</taxon>
        <taxon>Pseudomonadota</taxon>
        <taxon>Gammaproteobacteria</taxon>
        <taxon>Enterobacterales</taxon>
        <taxon>Yersiniaceae</taxon>
        <taxon>Yersinia</taxon>
    </lineage>
</organism>
<proteinExistence type="inferred from homology"/>
<reference evidence="7 8" key="1">
    <citation type="journal article" date="2015" name="Genome Announc.">
        <title>De Novo Genome Sequence of Yersinia aleksiciae Y159T.</title>
        <authorList>
            <person name="Sprague L.D."/>
            <person name="Neubauer H."/>
        </authorList>
    </citation>
    <scope>NUCLEOTIDE SEQUENCE [LARGE SCALE GENOMIC DNA]</scope>
    <source>
        <strain evidence="7 8">159</strain>
    </source>
</reference>
<accession>A0ABM5UFG8</accession>
<gene>
    <name evidence="6" type="primary">rdgC</name>
    <name evidence="7" type="ORF">ACZ76_13780</name>
</gene>
<dbReference type="NCBIfam" id="NF001460">
    <property type="entry name" value="PRK00321.1-1"/>
    <property type="match status" value="1"/>
</dbReference>
<dbReference type="HAMAP" id="MF_00194">
    <property type="entry name" value="RdgC"/>
    <property type="match status" value="1"/>
</dbReference>
<dbReference type="PANTHER" id="PTHR38103">
    <property type="entry name" value="RECOMBINATION-ASSOCIATED PROTEIN RDGC"/>
    <property type="match status" value="1"/>
</dbReference>
<dbReference type="GeneID" id="61902657"/>
<keyword evidence="5 6" id="KW-0233">DNA recombination</keyword>
<dbReference type="InterPro" id="IPR007476">
    <property type="entry name" value="RdgC"/>
</dbReference>
<dbReference type="NCBIfam" id="NF001462">
    <property type="entry name" value="PRK00321.1-3"/>
    <property type="match status" value="1"/>
</dbReference>
<comment type="similarity">
    <text evidence="2 6">Belongs to the RdgC family.</text>
</comment>
<evidence type="ECO:0000313" key="8">
    <source>
        <dbReference type="Proteomes" id="UP000069914"/>
    </source>
</evidence>
<comment type="subcellular location">
    <subcellularLocation>
        <location evidence="1 6">Cytoplasm</location>
        <location evidence="1 6">Nucleoid</location>
    </subcellularLocation>
</comment>
<dbReference type="NCBIfam" id="NF001464">
    <property type="entry name" value="PRK00321.1-5"/>
    <property type="match status" value="1"/>
</dbReference>
<dbReference type="RefSeq" id="WP_048619423.1">
    <property type="nucleotide sequence ID" value="NZ_CABHPU010000116.1"/>
</dbReference>
<dbReference type="Proteomes" id="UP000069914">
    <property type="component" value="Chromosome"/>
</dbReference>
<evidence type="ECO:0000256" key="4">
    <source>
        <dbReference type="ARBA" id="ARBA00022490"/>
    </source>
</evidence>
<keyword evidence="8" id="KW-1185">Reference proteome</keyword>
<evidence type="ECO:0000256" key="2">
    <source>
        <dbReference type="ARBA" id="ARBA00008657"/>
    </source>
</evidence>
<evidence type="ECO:0000256" key="3">
    <source>
        <dbReference type="ARBA" id="ARBA00022296"/>
    </source>
</evidence>
<comment type="function">
    <text evidence="6">May be involved in recombination.</text>
</comment>
<dbReference type="Pfam" id="PF04381">
    <property type="entry name" value="RdgC"/>
    <property type="match status" value="1"/>
</dbReference>
<name>A0ABM5UFG8_YERAE</name>
<keyword evidence="4 6" id="KW-0963">Cytoplasm</keyword>
<evidence type="ECO:0000256" key="1">
    <source>
        <dbReference type="ARBA" id="ARBA00004453"/>
    </source>
</evidence>
<evidence type="ECO:0000256" key="6">
    <source>
        <dbReference type="HAMAP-Rule" id="MF_00194"/>
    </source>
</evidence>
<evidence type="ECO:0000256" key="5">
    <source>
        <dbReference type="ARBA" id="ARBA00023172"/>
    </source>
</evidence>
<sequence length="303" mass="34189">MLWFKNLMVYRLSREVSLSADEMEKQLSALSFTPCGSQDMAKTGWVSPMGSHSDALTHTVNGQIVICARKEEKILPSPVIKQELQAKIERLEGEQHRKLKKTEKDSLKDEVLHSLLPRAFSRFNQTFLWIDTVNDLIMVDAASAKRAEDTLALLRKSLGSLPVVPLTLENPIELTLTEWVRSKELPAGFTLMDEAELKAILEDGGVIRCKKQDLFSDEIAVHIEAGKLVTKLALDWQERVQLVLSDDGSLKRLKFADTLREQNDDIDREDFAQRFDADFILMTSELAALIKNLIEALGGEAQR</sequence>
<dbReference type="PANTHER" id="PTHR38103:SF1">
    <property type="entry name" value="RECOMBINATION-ASSOCIATED PROTEIN RDGC"/>
    <property type="match status" value="1"/>
</dbReference>